<gene>
    <name evidence="2" type="ORF">HQ945_03645</name>
</gene>
<dbReference type="RefSeq" id="WP_162737263.1">
    <property type="nucleotide sequence ID" value="NZ_JABUMX010000001.1"/>
</dbReference>
<proteinExistence type="predicted"/>
<dbReference type="Pfam" id="PF13704">
    <property type="entry name" value="Glyco_tranf_2_4"/>
    <property type="match status" value="1"/>
</dbReference>
<feature type="transmembrane region" description="Helical" evidence="1">
    <location>
        <begin position="336"/>
        <end position="354"/>
    </location>
</feature>
<evidence type="ECO:0000313" key="3">
    <source>
        <dbReference type="Proteomes" id="UP000550508"/>
    </source>
</evidence>
<keyword evidence="1" id="KW-0812">Transmembrane</keyword>
<dbReference type="EMBL" id="JABUMX010000001">
    <property type="protein sequence ID" value="NTS30339.1"/>
    <property type="molecule type" value="Genomic_DNA"/>
</dbReference>
<keyword evidence="1" id="KW-0472">Membrane</keyword>
<comment type="caution">
    <text evidence="2">The sequence shown here is derived from an EMBL/GenBank/DDBJ whole genome shotgun (WGS) entry which is preliminary data.</text>
</comment>
<organism evidence="2 3">
    <name type="scientific">Phyllobacterium pellucidum</name>
    <dbReference type="NCBI Taxonomy" id="2740464"/>
    <lineage>
        <taxon>Bacteria</taxon>
        <taxon>Pseudomonadati</taxon>
        <taxon>Pseudomonadota</taxon>
        <taxon>Alphaproteobacteria</taxon>
        <taxon>Hyphomicrobiales</taxon>
        <taxon>Phyllobacteriaceae</taxon>
        <taxon>Phyllobacterium</taxon>
    </lineage>
</organism>
<keyword evidence="1" id="KW-1133">Transmembrane helix</keyword>
<dbReference type="AlphaFoldDB" id="A0A849VNJ8"/>
<evidence type="ECO:0000256" key="1">
    <source>
        <dbReference type="SAM" id="Phobius"/>
    </source>
</evidence>
<dbReference type="InterPro" id="IPR029044">
    <property type="entry name" value="Nucleotide-diphossugar_trans"/>
</dbReference>
<dbReference type="GO" id="GO:0016740">
    <property type="term" value="F:transferase activity"/>
    <property type="evidence" value="ECO:0007669"/>
    <property type="project" value="UniProtKB-KW"/>
</dbReference>
<evidence type="ECO:0000313" key="2">
    <source>
        <dbReference type="EMBL" id="NTS30339.1"/>
    </source>
</evidence>
<name>A0A849VNJ8_9HYPH</name>
<protein>
    <submittedName>
        <fullName evidence="2">Glycosyltransferase family 2 protein</fullName>
    </submittedName>
</protein>
<dbReference type="SUPFAM" id="SSF53448">
    <property type="entry name" value="Nucleotide-diphospho-sugar transferases"/>
    <property type="match status" value="1"/>
</dbReference>
<accession>A0A849VNJ8</accession>
<dbReference type="Proteomes" id="UP000550508">
    <property type="component" value="Unassembled WGS sequence"/>
</dbReference>
<keyword evidence="3" id="KW-1185">Reference proteome</keyword>
<sequence length="357" mass="40770">MNNTCYPSRNSIGLRHRGFLAAVRTWLKELKAAPLLSSQLGMHQIATATSKYTDGDIAVVVPVRNERKFLGSFLTHYRKLGVARFIVIDDQSCDGTVEYLTAQNDVDLWRSTVRYADAQRSILWREWIFNHYGQNRWYLNLDVDEYLVYQDCYQRPITDVAAHLSIQQHFRMAAPMIDLYPGEHSCANLSDDVPPWEIANQFDATGYVIGQASSGWSIKGGLRGRKFGLSNQLIKYPLTYWDSESSLSRGIHKPRPFKRNFGPIYGVLLHFKFFSDLKQKVDTAIEDCQYFSNAAEYQLIAKVLAETPELQLHDVQYSAGYEGPGQLIGLGFMRELWMIIVAFMGFASTFQFLLDGI</sequence>
<dbReference type="Gene3D" id="3.90.550.10">
    <property type="entry name" value="Spore Coat Polysaccharide Biosynthesis Protein SpsA, Chain A"/>
    <property type="match status" value="1"/>
</dbReference>
<keyword evidence="2" id="KW-0808">Transferase</keyword>
<reference evidence="2 3" key="1">
    <citation type="submission" date="2020-05" db="EMBL/GenBank/DDBJ databases">
        <authorList>
            <person name="Kim M.K."/>
        </authorList>
    </citation>
    <scope>NUCLEOTIDE SEQUENCE [LARGE SCALE GENOMIC DNA]</scope>
    <source>
        <strain evidence="2 3">BT25</strain>
    </source>
</reference>